<dbReference type="InterPro" id="IPR037066">
    <property type="entry name" value="Plug_dom_sf"/>
</dbReference>
<dbReference type="Gene3D" id="2.60.40.1120">
    <property type="entry name" value="Carboxypeptidase-like, regulatory domain"/>
    <property type="match status" value="1"/>
</dbReference>
<organism evidence="9 10">
    <name type="scientific">Hymenobacter nivis</name>
    <dbReference type="NCBI Taxonomy" id="1850093"/>
    <lineage>
        <taxon>Bacteria</taxon>
        <taxon>Pseudomonadati</taxon>
        <taxon>Bacteroidota</taxon>
        <taxon>Cytophagia</taxon>
        <taxon>Cytophagales</taxon>
        <taxon>Hymenobacteraceae</taxon>
        <taxon>Hymenobacter</taxon>
    </lineage>
</organism>
<dbReference type="AlphaFoldDB" id="A0A2Z3GT76"/>
<evidence type="ECO:0000256" key="1">
    <source>
        <dbReference type="ARBA" id="ARBA00004571"/>
    </source>
</evidence>
<reference evidence="10" key="1">
    <citation type="submission" date="2018-04" db="EMBL/GenBank/DDBJ databases">
        <title>Complete genome of Antarctic heterotrophic bacterium Hymenobacter nivis.</title>
        <authorList>
            <person name="Terashima M."/>
        </authorList>
    </citation>
    <scope>NUCLEOTIDE SEQUENCE [LARGE SCALE GENOMIC DNA]</scope>
    <source>
        <strain evidence="10">NBRC 111535</strain>
    </source>
</reference>
<accession>A0A2Z3GT76</accession>
<keyword evidence="4 7" id="KW-0812">Transmembrane</keyword>
<dbReference type="InterPro" id="IPR039426">
    <property type="entry name" value="TonB-dep_rcpt-like"/>
</dbReference>
<keyword evidence="6 7" id="KW-0998">Cell outer membrane</keyword>
<dbReference type="NCBIfam" id="TIGR04056">
    <property type="entry name" value="OMP_RagA_SusC"/>
    <property type="match status" value="1"/>
</dbReference>
<feature type="domain" description="TonB-dependent receptor plug" evidence="8">
    <location>
        <begin position="127"/>
        <end position="226"/>
    </location>
</feature>
<dbReference type="Gene3D" id="2.40.170.20">
    <property type="entry name" value="TonB-dependent receptor, beta-barrel domain"/>
    <property type="match status" value="1"/>
</dbReference>
<evidence type="ECO:0000259" key="8">
    <source>
        <dbReference type="Pfam" id="PF07715"/>
    </source>
</evidence>
<evidence type="ECO:0000256" key="2">
    <source>
        <dbReference type="ARBA" id="ARBA00022448"/>
    </source>
</evidence>
<dbReference type="PROSITE" id="PS52016">
    <property type="entry name" value="TONB_DEPENDENT_REC_3"/>
    <property type="match status" value="1"/>
</dbReference>
<proteinExistence type="inferred from homology"/>
<dbReference type="KEGG" id="hnv:DDQ68_03195"/>
<dbReference type="EMBL" id="CP029145">
    <property type="protein sequence ID" value="AWM31880.1"/>
    <property type="molecule type" value="Genomic_DNA"/>
</dbReference>
<dbReference type="Proteomes" id="UP000245999">
    <property type="component" value="Chromosome"/>
</dbReference>
<dbReference type="InterPro" id="IPR008969">
    <property type="entry name" value="CarboxyPept-like_regulatory"/>
</dbReference>
<evidence type="ECO:0000256" key="7">
    <source>
        <dbReference type="PROSITE-ProRule" id="PRU01360"/>
    </source>
</evidence>
<dbReference type="InterPro" id="IPR023997">
    <property type="entry name" value="TonB-dep_OMP_SusC/RagA_CS"/>
</dbReference>
<dbReference type="Gene3D" id="2.170.130.10">
    <property type="entry name" value="TonB-dependent receptor, plug domain"/>
    <property type="match status" value="1"/>
</dbReference>
<dbReference type="InterPro" id="IPR012910">
    <property type="entry name" value="Plug_dom"/>
</dbReference>
<keyword evidence="2 7" id="KW-0813">Transport</keyword>
<dbReference type="RefSeq" id="WP_109654777.1">
    <property type="nucleotide sequence ID" value="NZ_CP029145.1"/>
</dbReference>
<dbReference type="SUPFAM" id="SSF56935">
    <property type="entry name" value="Porins"/>
    <property type="match status" value="1"/>
</dbReference>
<name>A0A2Z3GT76_9BACT</name>
<dbReference type="Pfam" id="PF13715">
    <property type="entry name" value="CarbopepD_reg_2"/>
    <property type="match status" value="1"/>
</dbReference>
<dbReference type="InterPro" id="IPR036942">
    <property type="entry name" value="Beta-barrel_TonB_sf"/>
</dbReference>
<dbReference type="SUPFAM" id="SSF49464">
    <property type="entry name" value="Carboxypeptidase regulatory domain-like"/>
    <property type="match status" value="1"/>
</dbReference>
<evidence type="ECO:0000313" key="10">
    <source>
        <dbReference type="Proteomes" id="UP000245999"/>
    </source>
</evidence>
<evidence type="ECO:0000256" key="5">
    <source>
        <dbReference type="ARBA" id="ARBA00023136"/>
    </source>
</evidence>
<dbReference type="OrthoDB" id="9768177at2"/>
<keyword evidence="3 7" id="KW-1134">Transmembrane beta strand</keyword>
<keyword evidence="5 7" id="KW-0472">Membrane</keyword>
<evidence type="ECO:0000313" key="9">
    <source>
        <dbReference type="EMBL" id="AWM31880.1"/>
    </source>
</evidence>
<comment type="similarity">
    <text evidence="7">Belongs to the TonB-dependent receptor family.</text>
</comment>
<sequence>MRSFYRMFQVLLLVLGLGLAPQLLRAQGPGTPVSGVVSGVVSDDQQQPLPGVSVLVKGTTRGTSTDADGRFVLNAGPGEVLTFSSVGTTSREVPVGNQKTFAIALATDNKQLAEVVVTALGVSKETRKIGYAVQQVNGEDLVRARDPNPITGLVGKVAGLSVGPSAELLRAPNVSIRGNLLSLYVVDGFPIDTDTWNISPDDIETYTVLKGPAAAALYGNRAQNGAILITTKKGSKNKKGFTVELNSSNVIQSGFLAFPRVQDSYGPGENTFYKFVDGKGGAPGGVDGDYDVWGPYFNGQLIPQYDSPVVNGVRQGTPWLARGANNLQHFLRTGFQTNNNVALSANGDTYTTRFSVSQQKQNSYIPNNGVNIVNFNMYGAFNPSPRFKIEANLNFNRQFTDNFPDVDYGPNSLIYSSVVWTGADWDVNAPDIRGIWQPGKVGTQSVFAEYQRYHNPWLMVEKWTRGHYKNDTYGYLTGNYKIDGHLSATLRTQISTYNLLRTEKMPFSAHPYGREGNQGDYREDRRNLFDHNAEGFLNFNYDLGPQKFLNLSGLVGGNVRNFTYNSNWTSTDYLNVPEVYAFSNSQNPVQSTSFNSQMRVLSAYYSLDASLGRFATLSTTGRIDRSSAFQTPTTYYYPSLSLATVVSDYVAVPRAISFLKLRGSFASIRTDATAPTIGPAPFNSITAFGGSTGNSLFTNPLGYGNTYASPYNGPDYSLQSFYSTSKPYNNQAAGYGTNSLFAPALKTSTRVNYEEGLDVKFLQNRLGLSATAFQYIDGPQILPNPLSSATGYTTEYINALKTKKTGYELSLTGSPVQNANGFGWDVLVNWSTYKQVYSELPAGQSLYQTFYGVGDRTDKFYGTAFVRTPDGQVVNDAAGKPLTNPVAQYLGNLNNDYQWSIYNKFHYKSLSLGFQFDGAVGGVTTDYMFNKTMRGGRNALTAEGALGAARYQDWQNYGAAGYKGAFVGEGVVIANGGKINYDSQTGAILNPEALQYAPNTQVAFVQDYVSRYYGVQESNLMSKTYAKLREVTISYDLPRTLLANSFIQRVSVSLIGRNLLYFYGDKRFKDVDLDQYNSAISVTGLQSPTVRSYGLNLNATF</sequence>
<evidence type="ECO:0000256" key="4">
    <source>
        <dbReference type="ARBA" id="ARBA00022692"/>
    </source>
</evidence>
<dbReference type="InterPro" id="IPR023996">
    <property type="entry name" value="TonB-dep_OMP_SusC/RagA"/>
</dbReference>
<gene>
    <name evidence="9" type="ORF">DDQ68_03195</name>
</gene>
<protein>
    <submittedName>
        <fullName evidence="9">SusC/RagA family TonB-linked outer membrane protein</fullName>
    </submittedName>
</protein>
<keyword evidence="10" id="KW-1185">Reference proteome</keyword>
<evidence type="ECO:0000256" key="3">
    <source>
        <dbReference type="ARBA" id="ARBA00022452"/>
    </source>
</evidence>
<dbReference type="GO" id="GO:0009279">
    <property type="term" value="C:cell outer membrane"/>
    <property type="evidence" value="ECO:0007669"/>
    <property type="project" value="UniProtKB-SubCell"/>
</dbReference>
<evidence type="ECO:0000256" key="6">
    <source>
        <dbReference type="ARBA" id="ARBA00023237"/>
    </source>
</evidence>
<comment type="subcellular location">
    <subcellularLocation>
        <location evidence="1 7">Cell outer membrane</location>
        <topology evidence="1 7">Multi-pass membrane protein</topology>
    </subcellularLocation>
</comment>
<dbReference type="NCBIfam" id="TIGR04057">
    <property type="entry name" value="SusC_RagA_signa"/>
    <property type="match status" value="1"/>
</dbReference>
<dbReference type="Pfam" id="PF07715">
    <property type="entry name" value="Plug"/>
    <property type="match status" value="1"/>
</dbReference>